<dbReference type="AlphaFoldDB" id="A0A5E4PZH3"/>
<accession>A0A5E4PZH3</accession>
<dbReference type="EMBL" id="FZQP02000892">
    <property type="protein sequence ID" value="VVC90796.1"/>
    <property type="molecule type" value="Genomic_DNA"/>
</dbReference>
<evidence type="ECO:0000313" key="2">
    <source>
        <dbReference type="Proteomes" id="UP000324832"/>
    </source>
</evidence>
<name>A0A5E4PZH3_9NEOP</name>
<sequence length="109" mass="12430">MPDVLDIAVTRGLAAAPSLDVLDDHLISDQQAVLLTLTNNVQCASRDQNRRCIYSAYIQIFILTFRGLQDGQESKSIKHDYLWTVLEEQGVQEKCILHIKIMHMHCHNL</sequence>
<reference evidence="1 2" key="1">
    <citation type="submission" date="2017-07" db="EMBL/GenBank/DDBJ databases">
        <authorList>
            <person name="Talla V."/>
            <person name="Backstrom N."/>
        </authorList>
    </citation>
    <scope>NUCLEOTIDE SEQUENCE [LARGE SCALE GENOMIC DNA]</scope>
</reference>
<organism evidence="1 2">
    <name type="scientific">Leptidea sinapis</name>
    <dbReference type="NCBI Taxonomy" id="189913"/>
    <lineage>
        <taxon>Eukaryota</taxon>
        <taxon>Metazoa</taxon>
        <taxon>Ecdysozoa</taxon>
        <taxon>Arthropoda</taxon>
        <taxon>Hexapoda</taxon>
        <taxon>Insecta</taxon>
        <taxon>Pterygota</taxon>
        <taxon>Neoptera</taxon>
        <taxon>Endopterygota</taxon>
        <taxon>Lepidoptera</taxon>
        <taxon>Glossata</taxon>
        <taxon>Ditrysia</taxon>
        <taxon>Papilionoidea</taxon>
        <taxon>Pieridae</taxon>
        <taxon>Dismorphiinae</taxon>
        <taxon>Leptidea</taxon>
    </lineage>
</organism>
<keyword evidence="2" id="KW-1185">Reference proteome</keyword>
<dbReference type="Proteomes" id="UP000324832">
    <property type="component" value="Unassembled WGS sequence"/>
</dbReference>
<proteinExistence type="predicted"/>
<gene>
    <name evidence="1" type="ORF">LSINAPIS_LOCUS3630</name>
</gene>
<evidence type="ECO:0000313" key="1">
    <source>
        <dbReference type="EMBL" id="VVC90796.1"/>
    </source>
</evidence>
<protein>
    <submittedName>
        <fullName evidence="1">Uncharacterized protein</fullName>
    </submittedName>
</protein>